<evidence type="ECO:0000313" key="2">
    <source>
        <dbReference type="Proteomes" id="UP001141259"/>
    </source>
</evidence>
<dbReference type="AlphaFoldDB" id="A0A9X3A4K4"/>
<reference evidence="1" key="1">
    <citation type="submission" date="2022-08" db="EMBL/GenBank/DDBJ databases">
        <authorList>
            <person name="Tistechok S."/>
            <person name="Samborskyy M."/>
            <person name="Roman I."/>
        </authorList>
    </citation>
    <scope>NUCLEOTIDE SEQUENCE</scope>
    <source>
        <strain evidence="1">DSM 103496</strain>
    </source>
</reference>
<dbReference type="RefSeq" id="WP_259626858.1">
    <property type="nucleotide sequence ID" value="NZ_JANYMP010000018.1"/>
</dbReference>
<gene>
    <name evidence="1" type="ORF">NZH93_31285</name>
</gene>
<comment type="caution">
    <text evidence="1">The sequence shown here is derived from an EMBL/GenBank/DDBJ whole genome shotgun (WGS) entry which is preliminary data.</text>
</comment>
<protein>
    <submittedName>
        <fullName evidence="1">HEXXH motif-containing putative peptide modification protein</fullName>
    </submittedName>
</protein>
<sequence>MTRPHSLTVADFAALARGGGGVGAVRALVAARRSRTLLLLRFVVGADPSVRRAFEVLVEAQRTAPVEVRRVLDHPAVSAWATRTAVALSRGGVARPAELAHVAAAAALRAGLDAEVDFPPSAGFSLPSLGYVDRPVRGTVPVDRLEWTPTPEIAVGGGVVFALDRWSGVPDALLVDHRIDLARWREGITAGWELLVRRHPAVAEEFREAVAVLTPLRSAAGGMSSATQADAFGCVFLSLGPDARSVAVTLAHELQHTKLVALMDLFPLLRPDPGQRFYAPWRDDPRPLGGLLHGTYAHLGVAGFWRRERDHDEGGHVEFARWRTAALEATATMLGSGRLTAVGRDFVTGMAEVLAGWADEPVPAAALERARALADEHRRLATAR</sequence>
<dbReference type="EMBL" id="JANYMP010000018">
    <property type="protein sequence ID" value="MCS7481363.1"/>
    <property type="molecule type" value="Genomic_DNA"/>
</dbReference>
<name>A0A9X3A4K4_9PSEU</name>
<organism evidence="1 2">
    <name type="scientific">Umezawaea endophytica</name>
    <dbReference type="NCBI Taxonomy" id="1654476"/>
    <lineage>
        <taxon>Bacteria</taxon>
        <taxon>Bacillati</taxon>
        <taxon>Actinomycetota</taxon>
        <taxon>Actinomycetes</taxon>
        <taxon>Pseudonocardiales</taxon>
        <taxon>Pseudonocardiaceae</taxon>
        <taxon>Umezawaea</taxon>
    </lineage>
</organism>
<accession>A0A9X3A4K4</accession>
<dbReference type="Proteomes" id="UP001141259">
    <property type="component" value="Unassembled WGS sequence"/>
</dbReference>
<keyword evidence="2" id="KW-1185">Reference proteome</keyword>
<dbReference type="NCBIfam" id="TIGR04267">
    <property type="entry name" value="mod_HExxH"/>
    <property type="match status" value="1"/>
</dbReference>
<proteinExistence type="predicted"/>
<dbReference type="InterPro" id="IPR026337">
    <property type="entry name" value="AKG_HExxH"/>
</dbReference>
<evidence type="ECO:0000313" key="1">
    <source>
        <dbReference type="EMBL" id="MCS7481363.1"/>
    </source>
</evidence>